<dbReference type="GO" id="GO:0051793">
    <property type="term" value="P:medium-chain fatty acid catabolic process"/>
    <property type="evidence" value="ECO:0007669"/>
    <property type="project" value="TreeGrafter"/>
</dbReference>
<evidence type="ECO:0000259" key="8">
    <source>
        <dbReference type="Pfam" id="PF02770"/>
    </source>
</evidence>
<accession>A0A0L0FQQ7</accession>
<dbReference type="InterPro" id="IPR009075">
    <property type="entry name" value="AcylCo_DH/oxidase_C"/>
</dbReference>
<dbReference type="InterPro" id="IPR009100">
    <property type="entry name" value="AcylCoA_DH/oxidase_NM_dom_sf"/>
</dbReference>
<dbReference type="EMBL" id="KQ242376">
    <property type="protein sequence ID" value="KNC79044.1"/>
    <property type="molecule type" value="Genomic_DNA"/>
</dbReference>
<comment type="cofactor">
    <cofactor evidence="1 6">
        <name>FAD</name>
        <dbReference type="ChEBI" id="CHEBI:57692"/>
    </cofactor>
</comment>
<dbReference type="eggNOG" id="KOG0137">
    <property type="taxonomic scope" value="Eukaryota"/>
</dbReference>
<feature type="domain" description="Acyl-CoA dehydrogenase/oxidase C-terminal" evidence="7">
    <location>
        <begin position="311"/>
        <end position="403"/>
    </location>
</feature>
<keyword evidence="5 6" id="KW-0560">Oxidoreductase</keyword>
<evidence type="ECO:0000259" key="7">
    <source>
        <dbReference type="Pfam" id="PF00441"/>
    </source>
</evidence>
<evidence type="ECO:0000256" key="4">
    <source>
        <dbReference type="ARBA" id="ARBA00022827"/>
    </source>
</evidence>
<dbReference type="Pfam" id="PF02770">
    <property type="entry name" value="Acyl-CoA_dh_M"/>
    <property type="match status" value="1"/>
</dbReference>
<keyword evidence="3 6" id="KW-0285">Flavoprotein</keyword>
<evidence type="ECO:0000259" key="9">
    <source>
        <dbReference type="Pfam" id="PF02771"/>
    </source>
</evidence>
<dbReference type="AlphaFoldDB" id="A0A0L0FQQ7"/>
<keyword evidence="11" id="KW-1185">Reference proteome</keyword>
<dbReference type="InterPro" id="IPR050741">
    <property type="entry name" value="Acyl-CoA_dehydrogenase"/>
</dbReference>
<dbReference type="GeneID" id="25909053"/>
<organism evidence="10 11">
    <name type="scientific">Sphaeroforma arctica JP610</name>
    <dbReference type="NCBI Taxonomy" id="667725"/>
    <lineage>
        <taxon>Eukaryota</taxon>
        <taxon>Ichthyosporea</taxon>
        <taxon>Ichthyophonida</taxon>
        <taxon>Sphaeroforma</taxon>
    </lineage>
</organism>
<name>A0A0L0FQQ7_9EUKA</name>
<dbReference type="GO" id="GO:0070991">
    <property type="term" value="F:medium-chain fatty acyl-CoA dehydrogenase activity"/>
    <property type="evidence" value="ECO:0007669"/>
    <property type="project" value="TreeGrafter"/>
</dbReference>
<feature type="domain" description="Acyl-CoA dehydrogenase/oxidase N-terminal" evidence="9">
    <location>
        <begin position="82"/>
        <end position="185"/>
    </location>
</feature>
<dbReference type="Gene3D" id="1.10.540.10">
    <property type="entry name" value="Acyl-CoA dehydrogenase/oxidase, N-terminal domain"/>
    <property type="match status" value="1"/>
</dbReference>
<feature type="domain" description="Acyl-CoA oxidase/dehydrogenase middle" evidence="8">
    <location>
        <begin position="190"/>
        <end position="286"/>
    </location>
</feature>
<dbReference type="InterPro" id="IPR036250">
    <property type="entry name" value="AcylCo_DH-like_C"/>
</dbReference>
<keyword evidence="4 6" id="KW-0274">FAD</keyword>
<gene>
    <name evidence="10" type="ORF">SARC_08549</name>
</gene>
<dbReference type="InterPro" id="IPR006091">
    <property type="entry name" value="Acyl-CoA_Oxase/DH_mid-dom"/>
</dbReference>
<evidence type="ECO:0000256" key="5">
    <source>
        <dbReference type="ARBA" id="ARBA00023002"/>
    </source>
</evidence>
<dbReference type="STRING" id="667725.A0A0L0FQQ7"/>
<dbReference type="PANTHER" id="PTHR48083:SF2">
    <property type="entry name" value="MEDIUM-CHAIN SPECIFIC ACYL-COA DEHYDROGENASE, MITOCHONDRIAL"/>
    <property type="match status" value="1"/>
</dbReference>
<dbReference type="Proteomes" id="UP000054560">
    <property type="component" value="Unassembled WGS sequence"/>
</dbReference>
<dbReference type="SUPFAM" id="SSF47203">
    <property type="entry name" value="Acyl-CoA dehydrogenase C-terminal domain-like"/>
    <property type="match status" value="1"/>
</dbReference>
<dbReference type="InterPro" id="IPR013786">
    <property type="entry name" value="AcylCoA_DH/ox_N"/>
</dbReference>
<dbReference type="OrthoDB" id="435240at2759"/>
<dbReference type="SUPFAM" id="SSF56645">
    <property type="entry name" value="Acyl-CoA dehydrogenase NM domain-like"/>
    <property type="match status" value="1"/>
</dbReference>
<evidence type="ECO:0000256" key="2">
    <source>
        <dbReference type="ARBA" id="ARBA00009347"/>
    </source>
</evidence>
<protein>
    <recommendedName>
        <fullName evidence="12">Acyl-CoA dehydrogenase</fullName>
    </recommendedName>
</protein>
<sequence>MQRGTVSAIRAVGGLKLVQKRTVFGLAYNLAKKVVPRVSDTEQAALECGTVGFDRELFSGKTSLSSLGKYRAVLTAKEQAFLGNEVEQLCEMLDDYQIGIDQDLPPEAWKFLKEKKFFGMMIPEDQGGLGFSAHAHSMVDAKVNTRSPAAGVCVAVPNSLGPGELLMSYGTEEQKKYWLPRLADGREVPCFGLTGPSSGSDAASMPDHGEVVMRDGKLGIVASFNKRYITLAPIASVVGLAFKLSDPNGLLKGNGKEGITLALIPKGHPGLETGPRHDVLSIAFMNGTVKGKDVFIPIDYLIGGQKQAGFGWNMLMECLSEGRGISLPASAVSAGQIACVGVGAYARVRKQFKVPIAELEGVQEKLADIARETYTMTAGQYLMNAMLLNHEKPSVLSAVMKQLCILTVA</sequence>
<dbReference type="InterPro" id="IPR037069">
    <property type="entry name" value="AcylCoA_DH/ox_N_sf"/>
</dbReference>
<evidence type="ECO:0000313" key="11">
    <source>
        <dbReference type="Proteomes" id="UP000054560"/>
    </source>
</evidence>
<dbReference type="Gene3D" id="2.40.110.10">
    <property type="entry name" value="Butyryl-CoA Dehydrogenase, subunit A, domain 2"/>
    <property type="match status" value="1"/>
</dbReference>
<evidence type="ECO:0000256" key="3">
    <source>
        <dbReference type="ARBA" id="ARBA00022630"/>
    </source>
</evidence>
<dbReference type="GO" id="GO:0050660">
    <property type="term" value="F:flavin adenine dinucleotide binding"/>
    <property type="evidence" value="ECO:0007669"/>
    <property type="project" value="InterPro"/>
</dbReference>
<dbReference type="PANTHER" id="PTHR48083">
    <property type="entry name" value="MEDIUM-CHAIN SPECIFIC ACYL-COA DEHYDROGENASE, MITOCHONDRIAL-RELATED"/>
    <property type="match status" value="1"/>
</dbReference>
<proteinExistence type="inferred from homology"/>
<dbReference type="Gene3D" id="1.20.140.10">
    <property type="entry name" value="Butyryl-CoA Dehydrogenase, subunit A, domain 3"/>
    <property type="match status" value="1"/>
</dbReference>
<evidence type="ECO:0008006" key="12">
    <source>
        <dbReference type="Google" id="ProtNLM"/>
    </source>
</evidence>
<dbReference type="InterPro" id="IPR046373">
    <property type="entry name" value="Acyl-CoA_Oxase/DH_mid-dom_sf"/>
</dbReference>
<dbReference type="Pfam" id="PF02771">
    <property type="entry name" value="Acyl-CoA_dh_N"/>
    <property type="match status" value="1"/>
</dbReference>
<evidence type="ECO:0000313" key="10">
    <source>
        <dbReference type="EMBL" id="KNC79044.1"/>
    </source>
</evidence>
<evidence type="ECO:0000256" key="6">
    <source>
        <dbReference type="RuleBase" id="RU362125"/>
    </source>
</evidence>
<reference evidence="10 11" key="1">
    <citation type="submission" date="2011-02" db="EMBL/GenBank/DDBJ databases">
        <title>The Genome Sequence of Sphaeroforma arctica JP610.</title>
        <authorList>
            <consortium name="The Broad Institute Genome Sequencing Platform"/>
            <person name="Russ C."/>
            <person name="Cuomo C."/>
            <person name="Young S.K."/>
            <person name="Zeng Q."/>
            <person name="Gargeya S."/>
            <person name="Alvarado L."/>
            <person name="Berlin A."/>
            <person name="Chapman S.B."/>
            <person name="Chen Z."/>
            <person name="Freedman E."/>
            <person name="Gellesch M."/>
            <person name="Goldberg J."/>
            <person name="Griggs A."/>
            <person name="Gujja S."/>
            <person name="Heilman E."/>
            <person name="Heiman D."/>
            <person name="Howarth C."/>
            <person name="Mehta T."/>
            <person name="Neiman D."/>
            <person name="Pearson M."/>
            <person name="Roberts A."/>
            <person name="Saif S."/>
            <person name="Shea T."/>
            <person name="Shenoy N."/>
            <person name="Sisk P."/>
            <person name="Stolte C."/>
            <person name="Sykes S."/>
            <person name="White J."/>
            <person name="Yandava C."/>
            <person name="Burger G."/>
            <person name="Gray M.W."/>
            <person name="Holland P.W.H."/>
            <person name="King N."/>
            <person name="Lang F.B.F."/>
            <person name="Roger A.J."/>
            <person name="Ruiz-Trillo I."/>
            <person name="Haas B."/>
            <person name="Nusbaum C."/>
            <person name="Birren B."/>
        </authorList>
    </citation>
    <scope>NUCLEOTIDE SEQUENCE [LARGE SCALE GENOMIC DNA]</scope>
    <source>
        <strain evidence="10 11">JP610</strain>
    </source>
</reference>
<dbReference type="Pfam" id="PF00441">
    <property type="entry name" value="Acyl-CoA_dh_1"/>
    <property type="match status" value="1"/>
</dbReference>
<dbReference type="RefSeq" id="XP_014152946.1">
    <property type="nucleotide sequence ID" value="XM_014297471.1"/>
</dbReference>
<dbReference type="GO" id="GO:0005739">
    <property type="term" value="C:mitochondrion"/>
    <property type="evidence" value="ECO:0007669"/>
    <property type="project" value="TreeGrafter"/>
</dbReference>
<evidence type="ECO:0000256" key="1">
    <source>
        <dbReference type="ARBA" id="ARBA00001974"/>
    </source>
</evidence>
<comment type="similarity">
    <text evidence="2 6">Belongs to the acyl-CoA dehydrogenase family.</text>
</comment>